<dbReference type="Pfam" id="PF25876">
    <property type="entry name" value="HH_MFP_RND"/>
    <property type="match status" value="1"/>
</dbReference>
<comment type="caution">
    <text evidence="8">The sequence shown here is derived from an EMBL/GenBank/DDBJ whole genome shotgun (WGS) entry which is preliminary data.</text>
</comment>
<keyword evidence="5" id="KW-0812">Transmembrane</keyword>
<keyword evidence="5" id="KW-0472">Membrane</keyword>
<dbReference type="PATRIC" id="fig|421052.3.peg.2789"/>
<dbReference type="InterPro" id="IPR058624">
    <property type="entry name" value="MdtA-like_HH"/>
</dbReference>
<evidence type="ECO:0000256" key="1">
    <source>
        <dbReference type="ARBA" id="ARBA00004196"/>
    </source>
</evidence>
<feature type="domain" description="Multidrug resistance protein MdtA-like barrel-sandwich hybrid" evidence="7">
    <location>
        <begin position="75"/>
        <end position="290"/>
    </location>
</feature>
<evidence type="ECO:0000256" key="5">
    <source>
        <dbReference type="SAM" id="Phobius"/>
    </source>
</evidence>
<organism evidence="8 9">
    <name type="scientific">Acinetobacter rudis CIP 110305</name>
    <dbReference type="NCBI Taxonomy" id="421052"/>
    <lineage>
        <taxon>Bacteria</taxon>
        <taxon>Pseudomonadati</taxon>
        <taxon>Pseudomonadota</taxon>
        <taxon>Gammaproteobacteria</taxon>
        <taxon>Moraxellales</taxon>
        <taxon>Moraxellaceae</taxon>
        <taxon>Acinetobacter</taxon>
    </lineage>
</organism>
<feature type="region of interest" description="Disordered" evidence="4">
    <location>
        <begin position="1"/>
        <end position="29"/>
    </location>
</feature>
<reference evidence="8 9" key="1">
    <citation type="submission" date="2013-06" db="EMBL/GenBank/DDBJ databases">
        <title>The Genome Sequence of Acinetobacter rudis CIP 110305.</title>
        <authorList>
            <consortium name="The Broad Institute Genome Sequencing Platform"/>
            <consortium name="The Broad Institute Genome Sequencing Center for Infectious Disease"/>
            <person name="Cerqueira G."/>
            <person name="Feldgarden M."/>
            <person name="Courvalin P."/>
            <person name="Perichon B."/>
            <person name="Grillot-Courvalin C."/>
            <person name="Clermont D."/>
            <person name="Rocha E."/>
            <person name="Yoon E.-J."/>
            <person name="Nemec A."/>
            <person name="Young S.K."/>
            <person name="Zeng Q."/>
            <person name="Gargeya S."/>
            <person name="Fitzgerald M."/>
            <person name="Abouelleil A."/>
            <person name="Alvarado L."/>
            <person name="Berlin A.M."/>
            <person name="Chapman S.B."/>
            <person name="Dewar J."/>
            <person name="Goldberg J."/>
            <person name="Griggs A."/>
            <person name="Gujja S."/>
            <person name="Hansen M."/>
            <person name="Howarth C."/>
            <person name="Imamovic A."/>
            <person name="Larimer J."/>
            <person name="McCowan C."/>
            <person name="Murphy C."/>
            <person name="Pearson M."/>
            <person name="Priest M."/>
            <person name="Roberts A."/>
            <person name="Saif S."/>
            <person name="Shea T."/>
            <person name="Sykes S."/>
            <person name="Wortman J."/>
            <person name="Nusbaum C."/>
            <person name="Birren B."/>
        </authorList>
    </citation>
    <scope>NUCLEOTIDE SEQUENCE [LARGE SCALE GENOMIC DNA]</scope>
    <source>
        <strain evidence="8 9">CIP 110305</strain>
    </source>
</reference>
<feature type="transmembrane region" description="Helical" evidence="5">
    <location>
        <begin position="39"/>
        <end position="61"/>
    </location>
</feature>
<dbReference type="InterPro" id="IPR058625">
    <property type="entry name" value="MdtA-like_BSH"/>
</dbReference>
<dbReference type="Gene3D" id="1.10.287.470">
    <property type="entry name" value="Helix hairpin bin"/>
    <property type="match status" value="2"/>
</dbReference>
<dbReference type="AlphaFoldDB" id="S3N9R2"/>
<dbReference type="Gene3D" id="2.40.30.170">
    <property type="match status" value="1"/>
</dbReference>
<feature type="compositionally biased region" description="Basic and acidic residues" evidence="4">
    <location>
        <begin position="13"/>
        <end position="29"/>
    </location>
</feature>
<evidence type="ECO:0000313" key="8">
    <source>
        <dbReference type="EMBL" id="EPF71089.1"/>
    </source>
</evidence>
<protein>
    <submittedName>
        <fullName evidence="8">Multidrug resistance protein A</fullName>
    </submittedName>
</protein>
<feature type="coiled-coil region" evidence="3">
    <location>
        <begin position="116"/>
        <end position="143"/>
    </location>
</feature>
<dbReference type="GO" id="GO:0030313">
    <property type="term" value="C:cell envelope"/>
    <property type="evidence" value="ECO:0007669"/>
    <property type="project" value="UniProtKB-SubCell"/>
</dbReference>
<dbReference type="OrthoDB" id="9811754at2"/>
<evidence type="ECO:0000256" key="4">
    <source>
        <dbReference type="SAM" id="MobiDB-lite"/>
    </source>
</evidence>
<evidence type="ECO:0000259" key="6">
    <source>
        <dbReference type="Pfam" id="PF25876"/>
    </source>
</evidence>
<sequence length="394" mass="42785">MTDTPHHITAPQRLDHPNRADHLDSPERVKERDRKRRRLLILIVSVVVVSAFVKLISLLFFSNTVSTDNAYVGAETANISAMINGQVIAVKVSDTQQVKRGDVLLILDPSDANIAVAQAQAQLAKAQRQFNQSSANIDGLNAQLLVSQDDILRAKAQVVQAEVHLERIAAEFNRRLKLSQSGAISKEELATAQSAYNSARADIEVAKAGLTQAESKRNAAQSTLNASKALIEGTTQANLPDILVAKAQLKQAQLDLQRTVIRAPLDGVVTRRDVQVGQRLAPGVTVMMIVPVSKLYVDANFKESQLQRVRVGQSVILTADLYGSRIKYSGKVMGLSGGTGSAFALIPAQNASGNWIKVVQRLPVRIQLNPQQLAEHPLRVGLSMNATIELNSKQ</sequence>
<dbReference type="RefSeq" id="WP_016657236.1">
    <property type="nucleotide sequence ID" value="NZ_KE340354.1"/>
</dbReference>
<evidence type="ECO:0000256" key="3">
    <source>
        <dbReference type="SAM" id="Coils"/>
    </source>
</evidence>
<keyword evidence="3" id="KW-0175">Coiled coil</keyword>
<comment type="similarity">
    <text evidence="2">Belongs to the membrane fusion protein (MFP) (TC 8.A.1) family.</text>
</comment>
<accession>S3N9R2</accession>
<feature type="domain" description="Multidrug resistance protein MdtA-like alpha-helical hairpin" evidence="6">
    <location>
        <begin position="153"/>
        <end position="214"/>
    </location>
</feature>
<dbReference type="Proteomes" id="UP000014568">
    <property type="component" value="Unassembled WGS sequence"/>
</dbReference>
<dbReference type="Pfam" id="PF25917">
    <property type="entry name" value="BSH_RND"/>
    <property type="match status" value="1"/>
</dbReference>
<comment type="subcellular location">
    <subcellularLocation>
        <location evidence="1">Cell envelope</location>
    </subcellularLocation>
</comment>
<dbReference type="PANTHER" id="PTHR30386:SF19">
    <property type="entry name" value="MULTIDRUG EXPORT PROTEIN EMRA-RELATED"/>
    <property type="match status" value="1"/>
</dbReference>
<dbReference type="HOGENOM" id="CLU_018816_15_0_6"/>
<evidence type="ECO:0000256" key="2">
    <source>
        <dbReference type="ARBA" id="ARBA00009477"/>
    </source>
</evidence>
<dbReference type="GO" id="GO:0055085">
    <property type="term" value="P:transmembrane transport"/>
    <property type="evidence" value="ECO:0007669"/>
    <property type="project" value="InterPro"/>
</dbReference>
<dbReference type="InterPro" id="IPR050739">
    <property type="entry name" value="MFP"/>
</dbReference>
<keyword evidence="5" id="KW-1133">Transmembrane helix</keyword>
<dbReference type="PANTHER" id="PTHR30386">
    <property type="entry name" value="MEMBRANE FUSION SUBUNIT OF EMRAB-TOLC MULTIDRUG EFFLUX PUMP"/>
    <property type="match status" value="1"/>
</dbReference>
<keyword evidence="9" id="KW-1185">Reference proteome</keyword>
<name>S3N9R2_9GAMM</name>
<proteinExistence type="inferred from homology"/>
<evidence type="ECO:0000259" key="7">
    <source>
        <dbReference type="Pfam" id="PF25917"/>
    </source>
</evidence>
<dbReference type="SUPFAM" id="SSF111369">
    <property type="entry name" value="HlyD-like secretion proteins"/>
    <property type="match status" value="2"/>
</dbReference>
<dbReference type="eggNOG" id="COG1566">
    <property type="taxonomic scope" value="Bacteria"/>
</dbReference>
<dbReference type="STRING" id="632955.GCA_000829675_01064"/>
<dbReference type="EMBL" id="ATGI01000034">
    <property type="protein sequence ID" value="EPF71089.1"/>
    <property type="molecule type" value="Genomic_DNA"/>
</dbReference>
<dbReference type="Gene3D" id="2.40.50.100">
    <property type="match status" value="1"/>
</dbReference>
<evidence type="ECO:0000313" key="9">
    <source>
        <dbReference type="Proteomes" id="UP000014568"/>
    </source>
</evidence>
<gene>
    <name evidence="8" type="ORF">F945_02852</name>
</gene>